<keyword evidence="2" id="KW-1185">Reference proteome</keyword>
<proteinExistence type="predicted"/>
<sequence length="112" mass="12849">MRLDYYQLVYTICPFFLARGPIGPRARKKEAYGRPHAKKKGVCLKIKVDVLRVANLPHRNITAIVLTFVQTWGMSVLQVLETIGPPYSSEFVHLFMPMVENDEITGTMRGRR</sequence>
<dbReference type="Proteomes" id="UP001162164">
    <property type="component" value="Unassembled WGS sequence"/>
</dbReference>
<protein>
    <submittedName>
        <fullName evidence="1">Uncharacterized protein</fullName>
    </submittedName>
</protein>
<evidence type="ECO:0000313" key="1">
    <source>
        <dbReference type="EMBL" id="KAJ8970315.1"/>
    </source>
</evidence>
<accession>A0ABQ9J052</accession>
<evidence type="ECO:0000313" key="2">
    <source>
        <dbReference type="Proteomes" id="UP001162164"/>
    </source>
</evidence>
<gene>
    <name evidence="1" type="ORF">NQ317_000775</name>
</gene>
<name>A0ABQ9J052_9CUCU</name>
<dbReference type="Pfam" id="PF04858">
    <property type="entry name" value="TH1"/>
    <property type="match status" value="1"/>
</dbReference>
<comment type="caution">
    <text evidence="1">The sequence shown here is derived from an EMBL/GenBank/DDBJ whole genome shotgun (WGS) entry which is preliminary data.</text>
</comment>
<organism evidence="1 2">
    <name type="scientific">Molorchus minor</name>
    <dbReference type="NCBI Taxonomy" id="1323400"/>
    <lineage>
        <taxon>Eukaryota</taxon>
        <taxon>Metazoa</taxon>
        <taxon>Ecdysozoa</taxon>
        <taxon>Arthropoda</taxon>
        <taxon>Hexapoda</taxon>
        <taxon>Insecta</taxon>
        <taxon>Pterygota</taxon>
        <taxon>Neoptera</taxon>
        <taxon>Endopterygota</taxon>
        <taxon>Coleoptera</taxon>
        <taxon>Polyphaga</taxon>
        <taxon>Cucujiformia</taxon>
        <taxon>Chrysomeloidea</taxon>
        <taxon>Cerambycidae</taxon>
        <taxon>Lamiinae</taxon>
        <taxon>Monochamini</taxon>
        <taxon>Molorchus</taxon>
    </lineage>
</organism>
<dbReference type="InterPro" id="IPR006942">
    <property type="entry name" value="TH1"/>
</dbReference>
<dbReference type="EMBL" id="JAPWTJ010001643">
    <property type="protein sequence ID" value="KAJ8970315.1"/>
    <property type="molecule type" value="Genomic_DNA"/>
</dbReference>
<reference evidence="1" key="1">
    <citation type="journal article" date="2023" name="Insect Mol. Biol.">
        <title>Genome sequencing provides insights into the evolution of gene families encoding plant cell wall-degrading enzymes in longhorned beetles.</title>
        <authorList>
            <person name="Shin N.R."/>
            <person name="Okamura Y."/>
            <person name="Kirsch R."/>
            <person name="Pauchet Y."/>
        </authorList>
    </citation>
    <scope>NUCLEOTIDE SEQUENCE</scope>
    <source>
        <strain evidence="1">MMC_N1</strain>
    </source>
</reference>